<dbReference type="Proteomes" id="UP000004994">
    <property type="component" value="Chromosome 4"/>
</dbReference>
<dbReference type="EnsemblPlants" id="Solyc04g017830.2.1">
    <property type="protein sequence ID" value="Solyc04g017830.2.1"/>
    <property type="gene ID" value="Solyc04g017830.2"/>
</dbReference>
<accession>A0A3Q7G2H4</accession>
<sequence>MAAPLSTYYIVVLRFFVMSKSLLLPLLALDSADIGFSKKKFKFDFDNTLDEKVDFLKSSHETPFHSLKEKTNVHGNVVDLDILSLLDCLMKPFFQFQGWANIFSIPMEFYEALVRLFYANLRSPKAAEIESFVLCRLIFLDCKKIDSAKRELVIDPFDPRPSHLGPKDLSFETRSIAYIVATTLLSRLTDIDVILDALTISVTQVSDLMSSVTAMREVVDCLKDVLLASHFKIDVVKEVTKRLVQKWLASSKAQLYCQKGY</sequence>
<reference evidence="1" key="1">
    <citation type="journal article" date="2012" name="Nature">
        <title>The tomato genome sequence provides insights into fleshy fruit evolution.</title>
        <authorList>
            <consortium name="Tomato Genome Consortium"/>
        </authorList>
    </citation>
    <scope>NUCLEOTIDE SEQUENCE [LARGE SCALE GENOMIC DNA]</scope>
    <source>
        <strain evidence="1">cv. Heinz 1706</strain>
    </source>
</reference>
<dbReference type="AlphaFoldDB" id="A0A3Q7G2H4"/>
<dbReference type="Gramene" id="Solyc04g017830.2.1">
    <property type="protein sequence ID" value="Solyc04g017830.2.1"/>
    <property type="gene ID" value="Solyc04g017830.2"/>
</dbReference>
<organism evidence="1">
    <name type="scientific">Solanum lycopersicum</name>
    <name type="common">Tomato</name>
    <name type="synonym">Lycopersicon esculentum</name>
    <dbReference type="NCBI Taxonomy" id="4081"/>
    <lineage>
        <taxon>Eukaryota</taxon>
        <taxon>Viridiplantae</taxon>
        <taxon>Streptophyta</taxon>
        <taxon>Embryophyta</taxon>
        <taxon>Tracheophyta</taxon>
        <taxon>Spermatophyta</taxon>
        <taxon>Magnoliopsida</taxon>
        <taxon>eudicotyledons</taxon>
        <taxon>Gunneridae</taxon>
        <taxon>Pentapetalae</taxon>
        <taxon>asterids</taxon>
        <taxon>lamiids</taxon>
        <taxon>Solanales</taxon>
        <taxon>Solanaceae</taxon>
        <taxon>Solanoideae</taxon>
        <taxon>Solaneae</taxon>
        <taxon>Solanum</taxon>
        <taxon>Solanum subgen. Lycopersicon</taxon>
    </lineage>
</organism>
<proteinExistence type="predicted"/>
<evidence type="ECO:0000313" key="2">
    <source>
        <dbReference type="Proteomes" id="UP000004994"/>
    </source>
</evidence>
<dbReference type="InParanoid" id="A0A3Q7G2H4"/>
<protein>
    <submittedName>
        <fullName evidence="1">Uncharacterized protein</fullName>
    </submittedName>
</protein>
<evidence type="ECO:0000313" key="1">
    <source>
        <dbReference type="EnsemblPlants" id="Solyc04g017830.2.1"/>
    </source>
</evidence>
<keyword evidence="2" id="KW-1185">Reference proteome</keyword>
<dbReference type="PaxDb" id="4081-Solyc04g017830.1.1"/>
<name>A0A3Q7G2H4_SOLLC</name>
<reference evidence="1" key="2">
    <citation type="submission" date="2019-01" db="UniProtKB">
        <authorList>
            <consortium name="EnsemblPlants"/>
        </authorList>
    </citation>
    <scope>IDENTIFICATION</scope>
    <source>
        <strain evidence="1">cv. Heinz 1706</strain>
    </source>
</reference>